<gene>
    <name evidence="1" type="ORF">OUY22_23455</name>
</gene>
<dbReference type="Pfam" id="PF01904">
    <property type="entry name" value="DUF72"/>
    <property type="match status" value="1"/>
</dbReference>
<dbReference type="EMBL" id="JAPNNL010000104">
    <property type="protein sequence ID" value="MDA0636387.1"/>
    <property type="molecule type" value="Genomic_DNA"/>
</dbReference>
<dbReference type="Gene3D" id="3.20.20.410">
    <property type="entry name" value="Protein of unknown function UPF0759"/>
    <property type="match status" value="1"/>
</dbReference>
<evidence type="ECO:0000313" key="1">
    <source>
        <dbReference type="EMBL" id="MDA0636387.1"/>
    </source>
</evidence>
<evidence type="ECO:0000313" key="2">
    <source>
        <dbReference type="Proteomes" id="UP001144036"/>
    </source>
</evidence>
<proteinExistence type="predicted"/>
<dbReference type="SUPFAM" id="SSF117396">
    <property type="entry name" value="TM1631-like"/>
    <property type="match status" value="1"/>
</dbReference>
<dbReference type="RefSeq" id="WP_270157250.1">
    <property type="nucleotide sequence ID" value="NZ_JAPNNL010000104.1"/>
</dbReference>
<dbReference type="PANTHER" id="PTHR30348:SF4">
    <property type="entry name" value="DUF72 DOMAIN-CONTAINING PROTEIN"/>
    <property type="match status" value="1"/>
</dbReference>
<protein>
    <submittedName>
        <fullName evidence="1">DUF72 domain-containing protein</fullName>
    </submittedName>
</protein>
<name>A0ABT4SGR3_9ACTN</name>
<comment type="caution">
    <text evidence="1">The sequence shown here is derived from an EMBL/GenBank/DDBJ whole genome shotgun (WGS) entry which is preliminary data.</text>
</comment>
<dbReference type="PANTHER" id="PTHR30348">
    <property type="entry name" value="UNCHARACTERIZED PROTEIN YECE"/>
    <property type="match status" value="1"/>
</dbReference>
<accession>A0ABT4SGR3</accession>
<dbReference type="InterPro" id="IPR036520">
    <property type="entry name" value="UPF0759_sf"/>
</dbReference>
<organism evidence="1 2">
    <name type="scientific">Nonomuraea corallina</name>
    <dbReference type="NCBI Taxonomy" id="2989783"/>
    <lineage>
        <taxon>Bacteria</taxon>
        <taxon>Bacillati</taxon>
        <taxon>Actinomycetota</taxon>
        <taxon>Actinomycetes</taxon>
        <taxon>Streptosporangiales</taxon>
        <taxon>Streptosporangiaceae</taxon>
        <taxon>Nonomuraea</taxon>
    </lineage>
</organism>
<dbReference type="Proteomes" id="UP001144036">
    <property type="component" value="Unassembled WGS sequence"/>
</dbReference>
<sequence length="237" mass="26766">MAMLVGTSGWQYADWRGVLYPEGVPQRLWLETYAETFATVESNNAFYRLPKRETFAGWSERTPDGFVMAVKASRYLTHIRRLDEPEEPVARLMAAAAGLGGSLGPVLLQLPPTLRADHGRLERCLGCFPAEVRVAVEFRHDSWWTAGTREILEARQAALCWADRRNRPQNPFWRTAPWGYVRLHEGRAAPGPSYGDAALRTWAGRVREAGWRDAYVYFNNDPGGAAVRNAERFATLI</sequence>
<keyword evidence="2" id="KW-1185">Reference proteome</keyword>
<reference evidence="1" key="1">
    <citation type="submission" date="2022-11" db="EMBL/GenBank/DDBJ databases">
        <title>Nonomuraea corallina sp. nov., a new species of the genus Nonomuraea isolated from sea side sediment in Thai sea.</title>
        <authorList>
            <person name="Ngamcharungchit C."/>
            <person name="Matsumoto A."/>
            <person name="Suriyachadkun C."/>
            <person name="Panbangred W."/>
            <person name="Inahashi Y."/>
            <person name="Intra B."/>
        </authorList>
    </citation>
    <scope>NUCLEOTIDE SEQUENCE</scope>
    <source>
        <strain evidence="1">MCN248</strain>
    </source>
</reference>
<dbReference type="InterPro" id="IPR002763">
    <property type="entry name" value="DUF72"/>
</dbReference>